<accession>A0A919SUN1</accession>
<proteinExistence type="predicted"/>
<gene>
    <name evidence="4" type="ORF">Aau02nite_77300</name>
</gene>
<reference evidence="4" key="1">
    <citation type="submission" date="2021-03" db="EMBL/GenBank/DDBJ databases">
        <title>Whole genome shotgun sequence of Actinoplanes auranticolor NBRC 12245.</title>
        <authorList>
            <person name="Komaki H."/>
            <person name="Tamura T."/>
        </authorList>
    </citation>
    <scope>NUCLEOTIDE SEQUENCE</scope>
    <source>
        <strain evidence="4">NBRC 12245</strain>
    </source>
</reference>
<dbReference type="SMART" id="SM00116">
    <property type="entry name" value="CBS"/>
    <property type="match status" value="1"/>
</dbReference>
<dbReference type="Proteomes" id="UP000681340">
    <property type="component" value="Unassembled WGS sequence"/>
</dbReference>
<dbReference type="PANTHER" id="PTHR43080">
    <property type="entry name" value="CBS DOMAIN-CONTAINING PROTEIN CBSX3, MITOCHONDRIAL"/>
    <property type="match status" value="1"/>
</dbReference>
<evidence type="ECO:0000313" key="4">
    <source>
        <dbReference type="EMBL" id="GIM77717.1"/>
    </source>
</evidence>
<sequence length="70" mass="7576">MKLWHVDDVMTKDVVTVREGTPYRDIVDLVLSRRVSALPVVNEAGKLAGLVSEADLLHKVEAGGAPPRPS</sequence>
<dbReference type="EMBL" id="BOQL01000068">
    <property type="protein sequence ID" value="GIM77717.1"/>
    <property type="molecule type" value="Genomic_DNA"/>
</dbReference>
<comment type="caution">
    <text evidence="4">The sequence shown here is derived from an EMBL/GenBank/DDBJ whole genome shotgun (WGS) entry which is preliminary data.</text>
</comment>
<dbReference type="InterPro" id="IPR000644">
    <property type="entry name" value="CBS_dom"/>
</dbReference>
<evidence type="ECO:0000259" key="3">
    <source>
        <dbReference type="PROSITE" id="PS51371"/>
    </source>
</evidence>
<dbReference type="AlphaFoldDB" id="A0A919SUN1"/>
<dbReference type="InterPro" id="IPR051257">
    <property type="entry name" value="Diverse_CBS-Domain"/>
</dbReference>
<evidence type="ECO:0000256" key="2">
    <source>
        <dbReference type="PROSITE-ProRule" id="PRU00703"/>
    </source>
</evidence>
<name>A0A919SUN1_9ACTN</name>
<organism evidence="4 5">
    <name type="scientific">Actinoplanes auranticolor</name>
    <dbReference type="NCBI Taxonomy" id="47988"/>
    <lineage>
        <taxon>Bacteria</taxon>
        <taxon>Bacillati</taxon>
        <taxon>Actinomycetota</taxon>
        <taxon>Actinomycetes</taxon>
        <taxon>Micromonosporales</taxon>
        <taxon>Micromonosporaceae</taxon>
        <taxon>Actinoplanes</taxon>
    </lineage>
</organism>
<feature type="domain" description="CBS" evidence="3">
    <location>
        <begin position="10"/>
        <end position="70"/>
    </location>
</feature>
<dbReference type="Pfam" id="PF00571">
    <property type="entry name" value="CBS"/>
    <property type="match status" value="1"/>
</dbReference>
<dbReference type="RefSeq" id="WP_246595762.1">
    <property type="nucleotide sequence ID" value="NZ_BAABEA010000041.1"/>
</dbReference>
<dbReference type="PANTHER" id="PTHR43080:SF2">
    <property type="entry name" value="CBS DOMAIN-CONTAINING PROTEIN"/>
    <property type="match status" value="1"/>
</dbReference>
<keyword evidence="1 2" id="KW-0129">CBS domain</keyword>
<keyword evidence="5" id="KW-1185">Reference proteome</keyword>
<dbReference type="Gene3D" id="3.10.580.10">
    <property type="entry name" value="CBS-domain"/>
    <property type="match status" value="1"/>
</dbReference>
<evidence type="ECO:0000256" key="1">
    <source>
        <dbReference type="ARBA" id="ARBA00023122"/>
    </source>
</evidence>
<protein>
    <recommendedName>
        <fullName evidence="3">CBS domain-containing protein</fullName>
    </recommendedName>
</protein>
<evidence type="ECO:0000313" key="5">
    <source>
        <dbReference type="Proteomes" id="UP000681340"/>
    </source>
</evidence>
<dbReference type="SUPFAM" id="SSF54631">
    <property type="entry name" value="CBS-domain pair"/>
    <property type="match status" value="1"/>
</dbReference>
<dbReference type="InterPro" id="IPR046342">
    <property type="entry name" value="CBS_dom_sf"/>
</dbReference>
<dbReference type="PROSITE" id="PS51371">
    <property type="entry name" value="CBS"/>
    <property type="match status" value="1"/>
</dbReference>